<evidence type="ECO:0000313" key="9">
    <source>
        <dbReference type="EMBL" id="RDW65997.1"/>
    </source>
</evidence>
<evidence type="ECO:0000256" key="5">
    <source>
        <dbReference type="ARBA" id="ARBA00023136"/>
    </source>
</evidence>
<evidence type="ECO:0000256" key="7">
    <source>
        <dbReference type="SAM" id="Phobius"/>
    </source>
</evidence>
<evidence type="ECO:0000256" key="3">
    <source>
        <dbReference type="ARBA" id="ARBA00022692"/>
    </source>
</evidence>
<dbReference type="CDD" id="cd06179">
    <property type="entry name" value="MFS_TRI12_like"/>
    <property type="match status" value="1"/>
</dbReference>
<keyword evidence="2" id="KW-0813">Transport</keyword>
<feature type="transmembrane region" description="Helical" evidence="7">
    <location>
        <begin position="284"/>
        <end position="307"/>
    </location>
</feature>
<evidence type="ECO:0000256" key="2">
    <source>
        <dbReference type="ARBA" id="ARBA00022448"/>
    </source>
</evidence>
<evidence type="ECO:0000313" key="10">
    <source>
        <dbReference type="Proteomes" id="UP000256645"/>
    </source>
</evidence>
<dbReference type="Gene3D" id="1.20.1720.10">
    <property type="entry name" value="Multidrug resistance protein D"/>
    <property type="match status" value="1"/>
</dbReference>
<organism evidence="9 10">
    <name type="scientific">Coleophoma cylindrospora</name>
    <dbReference type="NCBI Taxonomy" id="1849047"/>
    <lineage>
        <taxon>Eukaryota</taxon>
        <taxon>Fungi</taxon>
        <taxon>Dikarya</taxon>
        <taxon>Ascomycota</taxon>
        <taxon>Pezizomycotina</taxon>
        <taxon>Leotiomycetes</taxon>
        <taxon>Helotiales</taxon>
        <taxon>Dermateaceae</taxon>
        <taxon>Coleophoma</taxon>
    </lineage>
</organism>
<dbReference type="Pfam" id="PF06609">
    <property type="entry name" value="TRI12"/>
    <property type="match status" value="1"/>
</dbReference>
<feature type="transmembrane region" description="Helical" evidence="7">
    <location>
        <begin position="145"/>
        <end position="170"/>
    </location>
</feature>
<keyword evidence="3 7" id="KW-0812">Transmembrane</keyword>
<gene>
    <name evidence="9" type="ORF">BP6252_09632</name>
</gene>
<evidence type="ECO:0000256" key="1">
    <source>
        <dbReference type="ARBA" id="ARBA00004141"/>
    </source>
</evidence>
<dbReference type="GO" id="GO:0022857">
    <property type="term" value="F:transmembrane transporter activity"/>
    <property type="evidence" value="ECO:0007669"/>
    <property type="project" value="InterPro"/>
</dbReference>
<feature type="transmembrane region" description="Helical" evidence="7">
    <location>
        <begin position="251"/>
        <end position="272"/>
    </location>
</feature>
<accession>A0A3D8QW53</accession>
<evidence type="ECO:0000259" key="8">
    <source>
        <dbReference type="PROSITE" id="PS50850"/>
    </source>
</evidence>
<feature type="compositionally biased region" description="Basic and acidic residues" evidence="6">
    <location>
        <begin position="1"/>
        <end position="15"/>
    </location>
</feature>
<dbReference type="InterPro" id="IPR005829">
    <property type="entry name" value="Sugar_transporter_CS"/>
</dbReference>
<feature type="transmembrane region" description="Helical" evidence="7">
    <location>
        <begin position="360"/>
        <end position="386"/>
    </location>
</feature>
<dbReference type="EMBL" id="PDLM01000011">
    <property type="protein sequence ID" value="RDW65997.1"/>
    <property type="molecule type" value="Genomic_DNA"/>
</dbReference>
<dbReference type="Proteomes" id="UP000256645">
    <property type="component" value="Unassembled WGS sequence"/>
</dbReference>
<feature type="transmembrane region" description="Helical" evidence="7">
    <location>
        <begin position="319"/>
        <end position="340"/>
    </location>
</feature>
<evidence type="ECO:0000256" key="6">
    <source>
        <dbReference type="SAM" id="MobiDB-lite"/>
    </source>
</evidence>
<proteinExistence type="predicted"/>
<feature type="transmembrane region" description="Helical" evidence="7">
    <location>
        <begin position="120"/>
        <end position="139"/>
    </location>
</feature>
<name>A0A3D8QW53_9HELO</name>
<sequence length="595" mass="63297">MDHHAKDVTATEIEHTSSTSPASLKPIEENDALHGFQAEESSLPKGYYRSSFFIGTMFATGLGLAAGVGGFALAAPNLAVINADIGPDANLAWVALVYTLTLAVGLLLVGRLSDLFGRRWFFICGSILALIGNIVAATAQSIPALIGATTLIGLAASTQLSFSFVSNELVPMKYRFLTNAWLYLWTVPISGLGPAISKAFILRTSSGWRWCYYLMIILNTLSGLLYFCFYHPPTFNMKFKNRSKLQQFKDFDFVGCLLFTGGLLLFVMGLSWGGGLYPWKSGHVIGTVVSGALGIVAFFLWEIYVPLKEPVVPMHLFKNIEWVASCLLLSLGASVYYAMATIWPSMVAVLYTDDGGASMYAGWLNCISGTLIVAGQISAGCFAVAIGKTKFQCITALVIGGALLGAMASCTSESKDRAIALMTVGCFAIGWNESVCLANAGIEIEDQQEIGTAVGMAGSIRSAISTVCSSVYTAVLINRLGQTIPAEVPPAVVAAGLPASSVPAFLGALTTGNYSGIQGLTTEITLVGVKAYKEANAHAYSTVFLTSLAFSGLAIVISFWSPNVDEKMTGEVATTLHQRDKTLVGENKLYTESKV</sequence>
<feature type="transmembrane region" description="Helical" evidence="7">
    <location>
        <begin position="207"/>
        <end position="230"/>
    </location>
</feature>
<feature type="transmembrane region" description="Helical" evidence="7">
    <location>
        <begin position="182"/>
        <end position="201"/>
    </location>
</feature>
<dbReference type="AlphaFoldDB" id="A0A3D8QW53"/>
<dbReference type="InterPro" id="IPR010573">
    <property type="entry name" value="MFS_Str1/Tri12-like"/>
</dbReference>
<dbReference type="SUPFAM" id="SSF103473">
    <property type="entry name" value="MFS general substrate transporter"/>
    <property type="match status" value="2"/>
</dbReference>
<comment type="subcellular location">
    <subcellularLocation>
        <location evidence="1">Membrane</location>
        <topology evidence="1">Multi-pass membrane protein</topology>
    </subcellularLocation>
</comment>
<comment type="caution">
    <text evidence="9">The sequence shown here is derived from an EMBL/GenBank/DDBJ whole genome shotgun (WGS) entry which is preliminary data.</text>
</comment>
<feature type="transmembrane region" description="Helical" evidence="7">
    <location>
        <begin position="539"/>
        <end position="560"/>
    </location>
</feature>
<dbReference type="GO" id="GO:0005886">
    <property type="term" value="C:plasma membrane"/>
    <property type="evidence" value="ECO:0007669"/>
    <property type="project" value="TreeGrafter"/>
</dbReference>
<dbReference type="PANTHER" id="PTHR23501">
    <property type="entry name" value="MAJOR FACILITATOR SUPERFAMILY"/>
    <property type="match status" value="1"/>
</dbReference>
<keyword evidence="5 7" id="KW-0472">Membrane</keyword>
<dbReference type="PROSITE" id="PS50850">
    <property type="entry name" value="MFS"/>
    <property type="match status" value="1"/>
</dbReference>
<reference evidence="9 10" key="1">
    <citation type="journal article" date="2018" name="IMA Fungus">
        <title>IMA Genome-F 9: Draft genome sequence of Annulohypoxylon stygium, Aspergillus mulundensis, Berkeleyomyces basicola (syn. Thielaviopsis basicola), Ceratocystis smalleyi, two Cercospora beticola strains, Coleophoma cylindrospora, Fusarium fracticaudum, Phialophora cf. hyalina, and Morchella septimelata.</title>
        <authorList>
            <person name="Wingfield B.D."/>
            <person name="Bills G.F."/>
            <person name="Dong Y."/>
            <person name="Huang W."/>
            <person name="Nel W.J."/>
            <person name="Swalarsk-Parry B.S."/>
            <person name="Vaghefi N."/>
            <person name="Wilken P.M."/>
            <person name="An Z."/>
            <person name="de Beer Z.W."/>
            <person name="De Vos L."/>
            <person name="Chen L."/>
            <person name="Duong T.A."/>
            <person name="Gao Y."/>
            <person name="Hammerbacher A."/>
            <person name="Kikkert J.R."/>
            <person name="Li Y."/>
            <person name="Li H."/>
            <person name="Li K."/>
            <person name="Li Q."/>
            <person name="Liu X."/>
            <person name="Ma X."/>
            <person name="Naidoo K."/>
            <person name="Pethybridge S.J."/>
            <person name="Sun J."/>
            <person name="Steenkamp E.T."/>
            <person name="van der Nest M.A."/>
            <person name="van Wyk S."/>
            <person name="Wingfield M.J."/>
            <person name="Xiong C."/>
            <person name="Yue Q."/>
            <person name="Zhang X."/>
        </authorList>
    </citation>
    <scope>NUCLEOTIDE SEQUENCE [LARGE SCALE GENOMIC DNA]</scope>
    <source>
        <strain evidence="9 10">BP6252</strain>
    </source>
</reference>
<feature type="domain" description="Major facilitator superfamily (MFS) profile" evidence="8">
    <location>
        <begin position="56"/>
        <end position="566"/>
    </location>
</feature>
<evidence type="ECO:0000256" key="4">
    <source>
        <dbReference type="ARBA" id="ARBA00022989"/>
    </source>
</evidence>
<protein>
    <submittedName>
        <fullName evidence="9">MFS general substrate transporter-8</fullName>
    </submittedName>
</protein>
<dbReference type="OrthoDB" id="4139357at2759"/>
<dbReference type="PANTHER" id="PTHR23501:SF109">
    <property type="entry name" value="MAJOR FACILITATOR SUPERFAMILY (MFS) PROFILE DOMAIN-CONTAINING PROTEIN-RELATED"/>
    <property type="match status" value="1"/>
</dbReference>
<dbReference type="InterPro" id="IPR036259">
    <property type="entry name" value="MFS_trans_sf"/>
</dbReference>
<dbReference type="PROSITE" id="PS00216">
    <property type="entry name" value="SUGAR_TRANSPORT_1"/>
    <property type="match status" value="1"/>
</dbReference>
<keyword evidence="4 7" id="KW-1133">Transmembrane helix</keyword>
<feature type="transmembrane region" description="Helical" evidence="7">
    <location>
        <begin position="91"/>
        <end position="108"/>
    </location>
</feature>
<feature type="transmembrane region" description="Helical" evidence="7">
    <location>
        <begin position="52"/>
        <end position="79"/>
    </location>
</feature>
<dbReference type="InterPro" id="IPR020846">
    <property type="entry name" value="MFS_dom"/>
</dbReference>
<feature type="region of interest" description="Disordered" evidence="6">
    <location>
        <begin position="1"/>
        <end position="25"/>
    </location>
</feature>
<keyword evidence="10" id="KW-1185">Reference proteome</keyword>
<dbReference type="InterPro" id="IPR053791">
    <property type="entry name" value="MFS_Tri12-like"/>
</dbReference>